<dbReference type="FunFam" id="3.60.10.10:FF:000036">
    <property type="entry name" value="Inositol polyphosphate phosphatase, putative"/>
    <property type="match status" value="1"/>
</dbReference>
<feature type="compositionally biased region" description="Polar residues" evidence="1">
    <location>
        <begin position="243"/>
        <end position="254"/>
    </location>
</feature>
<feature type="compositionally biased region" description="Low complexity" evidence="1">
    <location>
        <begin position="83"/>
        <end position="112"/>
    </location>
</feature>
<feature type="compositionally biased region" description="Low complexity" evidence="1">
    <location>
        <begin position="333"/>
        <end position="342"/>
    </location>
</feature>
<dbReference type="InterPro" id="IPR015943">
    <property type="entry name" value="WD40/YVTN_repeat-like_dom_sf"/>
</dbReference>
<dbReference type="PANTHER" id="PTHR11200">
    <property type="entry name" value="INOSITOL 5-PHOSPHATASE"/>
    <property type="match status" value="1"/>
</dbReference>
<feature type="compositionally biased region" description="Polar residues" evidence="1">
    <location>
        <begin position="460"/>
        <end position="478"/>
    </location>
</feature>
<feature type="compositionally biased region" description="Pro residues" evidence="1">
    <location>
        <begin position="315"/>
        <end position="330"/>
    </location>
</feature>
<dbReference type="SMART" id="SM00128">
    <property type="entry name" value="IPPc"/>
    <property type="match status" value="1"/>
</dbReference>
<feature type="compositionally biased region" description="Polar residues" evidence="1">
    <location>
        <begin position="43"/>
        <end position="52"/>
    </location>
</feature>
<feature type="compositionally biased region" description="Polar residues" evidence="1">
    <location>
        <begin position="264"/>
        <end position="287"/>
    </location>
</feature>
<feature type="region of interest" description="Disordered" evidence="1">
    <location>
        <begin position="422"/>
        <end position="570"/>
    </location>
</feature>
<proteinExistence type="predicted"/>
<dbReference type="Proteomes" id="UP000008867">
    <property type="component" value="Chromosome 11"/>
</dbReference>
<dbReference type="eggNOG" id="KOG0565">
    <property type="taxonomic scope" value="Eukaryota"/>
</dbReference>
<dbReference type="GO" id="GO:0046856">
    <property type="term" value="P:phosphatidylinositol dephosphorylation"/>
    <property type="evidence" value="ECO:0007669"/>
    <property type="project" value="InterPro"/>
</dbReference>
<protein>
    <recommendedName>
        <fullName evidence="2">Inositol polyphosphate-related phosphatase domain-containing protein</fullName>
    </recommendedName>
</protein>
<evidence type="ECO:0000256" key="1">
    <source>
        <dbReference type="SAM" id="MobiDB-lite"/>
    </source>
</evidence>
<accession>E6ZMZ2</accession>
<dbReference type="SMART" id="SM00320">
    <property type="entry name" value="WD40"/>
    <property type="match status" value="3"/>
</dbReference>
<gene>
    <name evidence="3" type="ORF">sr14882</name>
</gene>
<sequence>MADQGAGQQPDEFGALPGAVSDLRSRFEQLSKSENSRPDYRQRSCSSTTTTPRQKDLSATHTFGQAEKKLVLGQIAPQKPKKSSPFPSVSPPSLAEDASASASTSSTTTTSTRQPYLGPPTINAADLSALPAPSSANSSTAELTKLVTKDKWAPHSRQASGSAKPLAVPTSKFGEPLPTLLTPKSYNAREAASSLPVSATASASASDTEGPAKVKIPPPRPPKPTSHPHGIQILDDADLERLSATSSARVSSLASMFGHHAHQQKTSGQNTNSNSSKGASANLTPNRIATGGNHFLRYSRSNEQLSPTADTGSQPPNPFKQPPPVVPPRPLKTDSSSESLSRLPGSIASVVLDSDAGSAPSIPAAQVDTSSISLSPPDASLTLPPPLPSGGAADSLDVEAPLRRRLSASKSTGNLPLLSSVLSETDAETPPLPARRPAGGDAVAAAAQNGSAVMPPPQRSTPAASSAASVHRSQTVVARSNPIPVAASRAARNPHHAHSLSPNEIDAASTRLPPPIRNAGVTPSGSIGRSFGSRFRSNRPGSDSSDAEDEAELASSLSPSPSYKAPSGLRRMHATADMTPSGLPDTSHANRRAPKFNPDCCTYAKQAFQCFAVCGHTVVTGSGDKVKVYRVGESASGVGEKLCTVGEHLSKEVKLTALEFRPPNHGQPPVPAIGRRSHGETADEGRYLWCGTKDGHIWELDVAEAQVVYSRQNVHSEPILLLKRVGDRMVSLDEGGKISLWLPSADPDPAVAGLRLSNPPITQRIAMEKGSHACIVGTQLWVSTGPSAQRNAKDYAGSKGPRIRIYNPFADDKPFNAVSKAISIPADMAEGVGVVTSGAVIPSRPNFVYFGHDSGHVSIWSRQTYECVGVRRLGPHGLTAVAGVVKYLWVATRAGTISVFDTDTAPWRALKVWTAHKEPITAIKVDEHGIEKAGRLQVASGGLDAAVHLWDGTLSYDWIEAEKGQREAEFCTYRSIKTLHVTFNMDAASPSDLETSAENMEVFASMLRNACQVGSDSLAAERPPDMIVFGFQELIDLESKKLTAKSLLLGGGKKKANDLGDRVSRQYRAWYDKLIQIVRYAMPPTCGYLLVQSESLVGLFTCVFVKQTEFKNVRELAISTVKTGMGGRYGNKGAVIARLVMQDTSFAFVNAHLAAGQKHVKQRNADVADILEYPTVFDDPHADPAAYIGGGDGSMILDHELCVFAGDLNYRIDHSRDTVLSAIGARKIAPLLEQDQLRKELKHNPAFRLKDFSEAPISFLPTYKYDRGTHDWDTSEKNRIPAWCDRVLFKAHHADRIRCLEYRRWECTISDHRPVTAIFEARVKAADHRKRQAVEDEVKVKWRELERRLLETAMAAYAEPK</sequence>
<feature type="domain" description="Inositol polyphosphate-related phosphatase" evidence="2">
    <location>
        <begin position="974"/>
        <end position="1327"/>
    </location>
</feature>
<evidence type="ECO:0000313" key="3">
    <source>
        <dbReference type="EMBL" id="CBQ68599.1"/>
    </source>
</evidence>
<dbReference type="Pfam" id="PF22669">
    <property type="entry name" value="Exo_endo_phos2"/>
    <property type="match status" value="1"/>
</dbReference>
<feature type="compositionally biased region" description="Low complexity" evidence="1">
    <location>
        <begin position="435"/>
        <end position="447"/>
    </location>
</feature>
<dbReference type="InterPro" id="IPR036322">
    <property type="entry name" value="WD40_repeat_dom_sf"/>
</dbReference>
<feature type="compositionally biased region" description="Low complexity" evidence="1">
    <location>
        <begin position="523"/>
        <end position="544"/>
    </location>
</feature>
<dbReference type="OrthoDB" id="2248459at2759"/>
<dbReference type="SUPFAM" id="SSF56219">
    <property type="entry name" value="DNase I-like"/>
    <property type="match status" value="1"/>
</dbReference>
<dbReference type="InterPro" id="IPR001680">
    <property type="entry name" value="WD40_rpt"/>
</dbReference>
<feature type="compositionally biased region" description="Low complexity" evidence="1">
    <location>
        <begin position="553"/>
        <end position="562"/>
    </location>
</feature>
<keyword evidence="4" id="KW-1185">Reference proteome</keyword>
<dbReference type="GO" id="GO:0004439">
    <property type="term" value="F:phosphatidylinositol-4,5-bisphosphate 5-phosphatase activity"/>
    <property type="evidence" value="ECO:0007669"/>
    <property type="project" value="TreeGrafter"/>
</dbReference>
<evidence type="ECO:0000259" key="2">
    <source>
        <dbReference type="SMART" id="SM00128"/>
    </source>
</evidence>
<feature type="region of interest" description="Disordered" evidence="1">
    <location>
        <begin position="369"/>
        <end position="395"/>
    </location>
</feature>
<dbReference type="PANTHER" id="PTHR11200:SF240">
    <property type="entry name" value="INOSITOL POLYPHOSPHATE 5-PHOSPHATASE C9G1.10C-RELATED"/>
    <property type="match status" value="1"/>
</dbReference>
<feature type="compositionally biased region" description="Low complexity" evidence="1">
    <location>
        <begin position="123"/>
        <end position="139"/>
    </location>
</feature>
<evidence type="ECO:0000313" key="4">
    <source>
        <dbReference type="Proteomes" id="UP000008867"/>
    </source>
</evidence>
<feature type="compositionally biased region" description="Polar residues" evidence="1">
    <location>
        <begin position="299"/>
        <end position="314"/>
    </location>
</feature>
<dbReference type="SUPFAM" id="SSF50978">
    <property type="entry name" value="WD40 repeat-like"/>
    <property type="match status" value="1"/>
</dbReference>
<dbReference type="EMBL" id="FQ311432">
    <property type="protein sequence ID" value="CBQ68599.1"/>
    <property type="molecule type" value="Genomic_DNA"/>
</dbReference>
<dbReference type="InterPro" id="IPR046985">
    <property type="entry name" value="IP5"/>
</dbReference>
<dbReference type="InterPro" id="IPR036691">
    <property type="entry name" value="Endo/exonu/phosph_ase_sf"/>
</dbReference>
<reference evidence="3 4" key="1">
    <citation type="journal article" date="2010" name="Science">
        <title>Pathogenicity determinants in smut fungi revealed by genome comparison.</title>
        <authorList>
            <person name="Schirawski J."/>
            <person name="Mannhaupt G."/>
            <person name="Muench K."/>
            <person name="Brefort T."/>
            <person name="Schipper K."/>
            <person name="Doehlemann G."/>
            <person name="Di Stasio M."/>
            <person name="Roessel N."/>
            <person name="Mendoza-Mendoza A."/>
            <person name="Pester D."/>
            <person name="Mueller O."/>
            <person name="Winterberg B."/>
            <person name="Meyer E."/>
            <person name="Ghareeb H."/>
            <person name="Wollenberg T."/>
            <person name="Muensterkoetter M."/>
            <person name="Wong P."/>
            <person name="Walter M."/>
            <person name="Stukenbrock E."/>
            <person name="Gueldener U."/>
            <person name="Kahmann R."/>
        </authorList>
    </citation>
    <scope>NUCLEOTIDE SEQUENCE [LARGE SCALE GENOMIC DNA]</scope>
    <source>
        <strain evidence="4">SRZ2</strain>
    </source>
</reference>
<name>E6ZMZ2_SPORE</name>
<feature type="compositionally biased region" description="Pro residues" evidence="1">
    <location>
        <begin position="216"/>
        <end position="225"/>
    </location>
</feature>
<dbReference type="InterPro" id="IPR000300">
    <property type="entry name" value="IPPc"/>
</dbReference>
<feature type="compositionally biased region" description="Low complexity" evidence="1">
    <location>
        <begin position="373"/>
        <end position="382"/>
    </location>
</feature>
<feature type="compositionally biased region" description="Basic and acidic residues" evidence="1">
    <location>
        <begin position="26"/>
        <end position="42"/>
    </location>
</feature>
<dbReference type="HOGENOM" id="CLU_002027_0_0_1"/>
<dbReference type="Gene3D" id="3.60.10.10">
    <property type="entry name" value="Endonuclease/exonuclease/phosphatase"/>
    <property type="match status" value="1"/>
</dbReference>
<dbReference type="VEuPathDB" id="FungiDB:sr14882"/>
<dbReference type="Gene3D" id="2.130.10.10">
    <property type="entry name" value="YVTN repeat-like/Quinoprotein amine dehydrogenase"/>
    <property type="match status" value="1"/>
</dbReference>
<feature type="compositionally biased region" description="Low complexity" evidence="1">
    <location>
        <begin position="191"/>
        <end position="215"/>
    </location>
</feature>
<organism evidence="3 4">
    <name type="scientific">Sporisorium reilianum (strain SRZ2)</name>
    <name type="common">Maize head smut fungus</name>
    <dbReference type="NCBI Taxonomy" id="999809"/>
    <lineage>
        <taxon>Eukaryota</taxon>
        <taxon>Fungi</taxon>
        <taxon>Dikarya</taxon>
        <taxon>Basidiomycota</taxon>
        <taxon>Ustilaginomycotina</taxon>
        <taxon>Ustilaginomycetes</taxon>
        <taxon>Ustilaginales</taxon>
        <taxon>Ustilaginaceae</taxon>
        <taxon>Sporisorium</taxon>
    </lineage>
</organism>
<feature type="region of interest" description="Disordered" evidence="1">
    <location>
        <begin position="26"/>
        <end position="342"/>
    </location>
</feature>